<dbReference type="EMBL" id="JBBPBM010000015">
    <property type="protein sequence ID" value="KAK8559293.1"/>
    <property type="molecule type" value="Genomic_DNA"/>
</dbReference>
<evidence type="ECO:0000256" key="4">
    <source>
        <dbReference type="ARBA" id="ARBA00023242"/>
    </source>
</evidence>
<accession>A0ABR2EF66</accession>
<reference evidence="6 7" key="1">
    <citation type="journal article" date="2024" name="G3 (Bethesda)">
        <title>Genome assembly of Hibiscus sabdariffa L. provides insights into metabolisms of medicinal natural products.</title>
        <authorList>
            <person name="Kim T."/>
        </authorList>
    </citation>
    <scope>NUCLEOTIDE SEQUENCE [LARGE SCALE GENOMIC DNA]</scope>
    <source>
        <strain evidence="6">TK-2024</strain>
        <tissue evidence="6">Old leaves</tissue>
    </source>
</reference>
<dbReference type="InterPro" id="IPR036093">
    <property type="entry name" value="NAC_dom_sf"/>
</dbReference>
<evidence type="ECO:0000256" key="2">
    <source>
        <dbReference type="ARBA" id="ARBA00023125"/>
    </source>
</evidence>
<gene>
    <name evidence="6" type="ORF">V6N12_042572</name>
</gene>
<organism evidence="6 7">
    <name type="scientific">Hibiscus sabdariffa</name>
    <name type="common">roselle</name>
    <dbReference type="NCBI Taxonomy" id="183260"/>
    <lineage>
        <taxon>Eukaryota</taxon>
        <taxon>Viridiplantae</taxon>
        <taxon>Streptophyta</taxon>
        <taxon>Embryophyta</taxon>
        <taxon>Tracheophyta</taxon>
        <taxon>Spermatophyta</taxon>
        <taxon>Magnoliopsida</taxon>
        <taxon>eudicotyledons</taxon>
        <taxon>Gunneridae</taxon>
        <taxon>Pentapetalae</taxon>
        <taxon>rosids</taxon>
        <taxon>malvids</taxon>
        <taxon>Malvales</taxon>
        <taxon>Malvaceae</taxon>
        <taxon>Malvoideae</taxon>
        <taxon>Hibiscus</taxon>
    </lineage>
</organism>
<dbReference type="Proteomes" id="UP001472677">
    <property type="component" value="Unassembled WGS sequence"/>
</dbReference>
<keyword evidence="1" id="KW-0805">Transcription regulation</keyword>
<dbReference type="InterPro" id="IPR003441">
    <property type="entry name" value="NAC-dom"/>
</dbReference>
<keyword evidence="2" id="KW-0238">DNA-binding</keyword>
<dbReference type="Pfam" id="PF02365">
    <property type="entry name" value="NAM"/>
    <property type="match status" value="1"/>
</dbReference>
<keyword evidence="3" id="KW-0804">Transcription</keyword>
<sequence>MGMERVNHVSLANSMSMEEGDAAVLRSLPSGYRFKPRDEELVDFYLKRKIQNKKLPPNIFRDVHLYNYDPDTLTAMNNNASSNGVTTEWFFFTPRERKYANGMRPRRCAGHGFWKASGKDKEVFSKGEKIGLRKTLVFYKGKSFKGDKTKTDWRMHEYVLIKAPERQRLGKEDMRLDDWVLCKVYKKLNKDKRSSGKGAIVVHNEDGVLQNENSPVDPSNSLMPPQNPAISYPQEAVTPASLPLVPLDLHSQTRIPLQQPLSSVGPNHRSHLPRMQPFDAMPEQNSASLPLLPLDQQSHPRVLLQQPLSGVGPSNQCHLLSTQQQWFSNICPCNRSYLPRMLPEPFDAMPGQNPASLPSVHLDQQSQPRILLRQPLSSVGPSNQSHLWPTQHQKFSNVCPSNLSHLPLMQQQPFDAMLEQYPASLPPVPLDQQSQPRILLLQPLSSVGPSNRSHLSTQQHQFSNVCPSNQSHLPQMQPQPFDAMAEQNPAVFCNYIPTHVPLPPVPLNQQSWSQAPVQQSFSCVGPSNVSQLPRTQK</sequence>
<proteinExistence type="predicted"/>
<evidence type="ECO:0000313" key="7">
    <source>
        <dbReference type="Proteomes" id="UP001472677"/>
    </source>
</evidence>
<name>A0ABR2EF66_9ROSI</name>
<evidence type="ECO:0000256" key="3">
    <source>
        <dbReference type="ARBA" id="ARBA00023163"/>
    </source>
</evidence>
<comment type="caution">
    <text evidence="6">The sequence shown here is derived from an EMBL/GenBank/DDBJ whole genome shotgun (WGS) entry which is preliminary data.</text>
</comment>
<evidence type="ECO:0000256" key="1">
    <source>
        <dbReference type="ARBA" id="ARBA00023015"/>
    </source>
</evidence>
<feature type="domain" description="NAC" evidence="5">
    <location>
        <begin position="28"/>
        <end position="187"/>
    </location>
</feature>
<evidence type="ECO:0000259" key="5">
    <source>
        <dbReference type="PROSITE" id="PS51005"/>
    </source>
</evidence>
<keyword evidence="4" id="KW-0539">Nucleus</keyword>
<dbReference type="PROSITE" id="PS51005">
    <property type="entry name" value="NAC"/>
    <property type="match status" value="1"/>
</dbReference>
<dbReference type="Gene3D" id="2.170.150.80">
    <property type="entry name" value="NAC domain"/>
    <property type="match status" value="1"/>
</dbReference>
<dbReference type="PANTHER" id="PTHR31719">
    <property type="entry name" value="NAC TRANSCRIPTION FACTOR 56"/>
    <property type="match status" value="1"/>
</dbReference>
<keyword evidence="7" id="KW-1185">Reference proteome</keyword>
<protein>
    <recommendedName>
        <fullName evidence="5">NAC domain-containing protein</fullName>
    </recommendedName>
</protein>
<evidence type="ECO:0000313" key="6">
    <source>
        <dbReference type="EMBL" id="KAK8559293.1"/>
    </source>
</evidence>
<dbReference type="SUPFAM" id="SSF101941">
    <property type="entry name" value="NAC domain"/>
    <property type="match status" value="1"/>
</dbReference>
<dbReference type="PANTHER" id="PTHR31719:SF209">
    <property type="entry name" value="NAC DOMAIN-CONTAINING PROTEIN 68-LIKE"/>
    <property type="match status" value="1"/>
</dbReference>